<feature type="transmembrane region" description="Helical" evidence="1">
    <location>
        <begin position="12"/>
        <end position="31"/>
    </location>
</feature>
<dbReference type="EMBL" id="JSZA02000238">
    <property type="protein sequence ID" value="KHD06041.1"/>
    <property type="molecule type" value="Genomic_DNA"/>
</dbReference>
<dbReference type="AlphaFoldDB" id="A0A0A6RQ89"/>
<keyword evidence="1" id="KW-1133">Transmembrane helix</keyword>
<dbReference type="InterPro" id="IPR012902">
    <property type="entry name" value="N_methyl_site"/>
</dbReference>
<gene>
    <name evidence="2" type="ORF">PN36_30960</name>
</gene>
<evidence type="ECO:0008006" key="4">
    <source>
        <dbReference type="Google" id="ProtNLM"/>
    </source>
</evidence>
<dbReference type="Proteomes" id="UP000030428">
    <property type="component" value="Unassembled WGS sequence"/>
</dbReference>
<reference evidence="2 3" key="1">
    <citation type="journal article" date="2016" name="Front. Microbiol.">
        <title>Single-Cell (Meta-)Genomics of a Dimorphic Candidatus Thiomargarita nelsonii Reveals Genomic Plasticity.</title>
        <authorList>
            <person name="Flood B.E."/>
            <person name="Fliss P."/>
            <person name="Jones D.S."/>
            <person name="Dick G.J."/>
            <person name="Jain S."/>
            <person name="Kaster A.K."/>
            <person name="Winkel M."/>
            <person name="Mussmann M."/>
            <person name="Bailey J."/>
        </authorList>
    </citation>
    <scope>NUCLEOTIDE SEQUENCE [LARGE SCALE GENOMIC DNA]</scope>
    <source>
        <strain evidence="2">Hydrate Ridge</strain>
    </source>
</reference>
<dbReference type="Pfam" id="PF07963">
    <property type="entry name" value="N_methyl"/>
    <property type="match status" value="1"/>
</dbReference>
<keyword evidence="1" id="KW-0812">Transmembrane</keyword>
<accession>A0A0A6RQ89</accession>
<proteinExistence type="predicted"/>
<name>A0A0A6RQ89_9GAMM</name>
<dbReference type="NCBIfam" id="TIGR02532">
    <property type="entry name" value="IV_pilin_GFxxxE"/>
    <property type="match status" value="1"/>
</dbReference>
<sequence>MNKQTGFSLLEVLVAMAIVGIVLGTVFGLLAGTKRLAFKAVDNIERTVFLRSALNAAQILKEPDYPELPERYKKSVELSTDEVLEKPERQTRPMRLALEPYTWRDDATGIELKSLRLIKLDTAQ</sequence>
<evidence type="ECO:0000313" key="3">
    <source>
        <dbReference type="Proteomes" id="UP000030428"/>
    </source>
</evidence>
<comment type="caution">
    <text evidence="2">The sequence shown here is derived from an EMBL/GenBank/DDBJ whole genome shotgun (WGS) entry which is preliminary data.</text>
</comment>
<evidence type="ECO:0000313" key="2">
    <source>
        <dbReference type="EMBL" id="KHD06041.1"/>
    </source>
</evidence>
<evidence type="ECO:0000256" key="1">
    <source>
        <dbReference type="SAM" id="Phobius"/>
    </source>
</evidence>
<protein>
    <recommendedName>
        <fullName evidence="4">General secretion pathway protein GspI</fullName>
    </recommendedName>
</protein>
<keyword evidence="1" id="KW-0472">Membrane</keyword>
<dbReference type="PROSITE" id="PS00409">
    <property type="entry name" value="PROKAR_NTER_METHYL"/>
    <property type="match status" value="1"/>
</dbReference>
<organism evidence="2 3">
    <name type="scientific">Candidatus Thiomargarita nelsonii</name>
    <dbReference type="NCBI Taxonomy" id="1003181"/>
    <lineage>
        <taxon>Bacteria</taxon>
        <taxon>Pseudomonadati</taxon>
        <taxon>Pseudomonadota</taxon>
        <taxon>Gammaproteobacteria</taxon>
        <taxon>Thiotrichales</taxon>
        <taxon>Thiotrichaceae</taxon>
        <taxon>Thiomargarita</taxon>
    </lineage>
</organism>
<keyword evidence="3" id="KW-1185">Reference proteome</keyword>